<feature type="disulfide bond" evidence="2">
    <location>
        <begin position="30"/>
        <end position="48"/>
    </location>
</feature>
<keyword evidence="4" id="KW-0449">Lipoprotein</keyword>
<sequence length="182" mass="20860">MHPRPVKCTSVLSVSAELGWTFCEPGEFRCNDGVCIPGTLACDGYPNCMYNEDESGCELTLKLKSDKPKLGQEFEIKCEAKGGAELHRNIQWFLHRWNGTKSELLNIENHFPPGGNSPSQPFVIVSWSKHRTYFSDLIIRRVTLELLGFYYCRTARVRSSRYMLKLDKGVTYTSFILIHKFI</sequence>
<dbReference type="InterPro" id="IPR013783">
    <property type="entry name" value="Ig-like_fold"/>
</dbReference>
<feature type="disulfide bond" evidence="2">
    <location>
        <begin position="42"/>
        <end position="57"/>
    </location>
</feature>
<dbReference type="InterPro" id="IPR002172">
    <property type="entry name" value="LDrepeatLR_classA_rpt"/>
</dbReference>
<dbReference type="CDD" id="cd00112">
    <property type="entry name" value="LDLa"/>
    <property type="match status" value="1"/>
</dbReference>
<reference evidence="4 5" key="1">
    <citation type="journal article" date="2021" name="Elife">
        <title>Chloroplast acquisition without the gene transfer in kleptoplastic sea slugs, Plakobranchus ocellatus.</title>
        <authorList>
            <person name="Maeda T."/>
            <person name="Takahashi S."/>
            <person name="Yoshida T."/>
            <person name="Shimamura S."/>
            <person name="Takaki Y."/>
            <person name="Nagai Y."/>
            <person name="Toyoda A."/>
            <person name="Suzuki Y."/>
            <person name="Arimoto A."/>
            <person name="Ishii H."/>
            <person name="Satoh N."/>
            <person name="Nishiyama T."/>
            <person name="Hasebe M."/>
            <person name="Maruyama T."/>
            <person name="Minagawa J."/>
            <person name="Obokata J."/>
            <person name="Shigenobu S."/>
        </authorList>
    </citation>
    <scope>NUCLEOTIDE SEQUENCE [LARGE SCALE GENOMIC DNA]</scope>
</reference>
<dbReference type="PROSITE" id="PS50068">
    <property type="entry name" value="LDLRA_2"/>
    <property type="match status" value="1"/>
</dbReference>
<dbReference type="EMBL" id="BMAT01013914">
    <property type="protein sequence ID" value="GFS22870.1"/>
    <property type="molecule type" value="Genomic_DNA"/>
</dbReference>
<feature type="domain" description="Ig-like" evidence="3">
    <location>
        <begin position="46"/>
        <end position="171"/>
    </location>
</feature>
<organism evidence="4 5">
    <name type="scientific">Elysia marginata</name>
    <dbReference type="NCBI Taxonomy" id="1093978"/>
    <lineage>
        <taxon>Eukaryota</taxon>
        <taxon>Metazoa</taxon>
        <taxon>Spiralia</taxon>
        <taxon>Lophotrochozoa</taxon>
        <taxon>Mollusca</taxon>
        <taxon>Gastropoda</taxon>
        <taxon>Heterobranchia</taxon>
        <taxon>Euthyneura</taxon>
        <taxon>Panpulmonata</taxon>
        <taxon>Sacoglossa</taxon>
        <taxon>Placobranchoidea</taxon>
        <taxon>Plakobranchidae</taxon>
        <taxon>Elysia</taxon>
    </lineage>
</organism>
<feature type="disulfide bond" evidence="2">
    <location>
        <begin position="23"/>
        <end position="35"/>
    </location>
</feature>
<name>A0AAV4JKS6_9GAST</name>
<dbReference type="Proteomes" id="UP000762676">
    <property type="component" value="Unassembled WGS sequence"/>
</dbReference>
<protein>
    <submittedName>
        <fullName evidence="4">Low-density lipoprotein receptor-related protein</fullName>
    </submittedName>
</protein>
<comment type="caution">
    <text evidence="4">The sequence shown here is derived from an EMBL/GenBank/DDBJ whole genome shotgun (WGS) entry which is preliminary data.</text>
</comment>
<keyword evidence="1 2" id="KW-1015">Disulfide bond</keyword>
<dbReference type="Pfam" id="PF00057">
    <property type="entry name" value="Ldl_recept_a"/>
    <property type="match status" value="1"/>
</dbReference>
<dbReference type="Gene3D" id="2.60.40.10">
    <property type="entry name" value="Immunoglobulins"/>
    <property type="match status" value="1"/>
</dbReference>
<dbReference type="PROSITE" id="PS50835">
    <property type="entry name" value="IG_LIKE"/>
    <property type="match status" value="1"/>
</dbReference>
<evidence type="ECO:0000256" key="2">
    <source>
        <dbReference type="PROSITE-ProRule" id="PRU00124"/>
    </source>
</evidence>
<evidence type="ECO:0000256" key="1">
    <source>
        <dbReference type="ARBA" id="ARBA00023157"/>
    </source>
</evidence>
<keyword evidence="4" id="KW-0675">Receptor</keyword>
<dbReference type="AlphaFoldDB" id="A0AAV4JKS6"/>
<dbReference type="InterPro" id="IPR036179">
    <property type="entry name" value="Ig-like_dom_sf"/>
</dbReference>
<dbReference type="SUPFAM" id="SSF48726">
    <property type="entry name" value="Immunoglobulin"/>
    <property type="match status" value="1"/>
</dbReference>
<gene>
    <name evidence="4" type="ORF">ElyMa_006962400</name>
</gene>
<dbReference type="PROSITE" id="PS01209">
    <property type="entry name" value="LDLRA_1"/>
    <property type="match status" value="1"/>
</dbReference>
<evidence type="ECO:0000259" key="3">
    <source>
        <dbReference type="PROSITE" id="PS50835"/>
    </source>
</evidence>
<evidence type="ECO:0000313" key="5">
    <source>
        <dbReference type="Proteomes" id="UP000762676"/>
    </source>
</evidence>
<evidence type="ECO:0000313" key="4">
    <source>
        <dbReference type="EMBL" id="GFS22870.1"/>
    </source>
</evidence>
<dbReference type="InterPro" id="IPR036055">
    <property type="entry name" value="LDL_receptor-like_sf"/>
</dbReference>
<keyword evidence="5" id="KW-1185">Reference proteome</keyword>
<dbReference type="SUPFAM" id="SSF57424">
    <property type="entry name" value="LDL receptor-like module"/>
    <property type="match status" value="1"/>
</dbReference>
<accession>A0AAV4JKS6</accession>
<dbReference type="InterPro" id="IPR007110">
    <property type="entry name" value="Ig-like_dom"/>
</dbReference>
<proteinExistence type="predicted"/>
<dbReference type="InterPro" id="IPR023415">
    <property type="entry name" value="LDLR_class-A_CS"/>
</dbReference>
<dbReference type="SMART" id="SM00192">
    <property type="entry name" value="LDLa"/>
    <property type="match status" value="1"/>
</dbReference>
<dbReference type="Gene3D" id="4.10.400.10">
    <property type="entry name" value="Low-density Lipoprotein Receptor"/>
    <property type="match status" value="1"/>
</dbReference>